<evidence type="ECO:0000256" key="2">
    <source>
        <dbReference type="RuleBase" id="RU000461"/>
    </source>
</evidence>
<dbReference type="SUPFAM" id="SSF48264">
    <property type="entry name" value="Cytochrome P450"/>
    <property type="match status" value="1"/>
</dbReference>
<organism evidence="5 6">
    <name type="scientific">[Myrmecia] bisecta</name>
    <dbReference type="NCBI Taxonomy" id="41462"/>
    <lineage>
        <taxon>Eukaryota</taxon>
        <taxon>Viridiplantae</taxon>
        <taxon>Chlorophyta</taxon>
        <taxon>core chlorophytes</taxon>
        <taxon>Trebouxiophyceae</taxon>
        <taxon>Trebouxiales</taxon>
        <taxon>Trebouxiaceae</taxon>
        <taxon>Myrmecia</taxon>
    </lineage>
</organism>
<dbReference type="PROSITE" id="PS00086">
    <property type="entry name" value="CYTOCHROME_P450"/>
    <property type="match status" value="1"/>
</dbReference>
<proteinExistence type="inferred from homology"/>
<dbReference type="Gene3D" id="1.10.630.10">
    <property type="entry name" value="Cytochrome P450"/>
    <property type="match status" value="2"/>
</dbReference>
<dbReference type="InterPro" id="IPR017972">
    <property type="entry name" value="Cyt_P450_CS"/>
</dbReference>
<evidence type="ECO:0000313" key="5">
    <source>
        <dbReference type="EMBL" id="KAK9820578.1"/>
    </source>
</evidence>
<comment type="caution">
    <text evidence="5">The sequence shown here is derived from an EMBL/GenBank/DDBJ whole genome shotgun (WGS) entry which is preliminary data.</text>
</comment>
<keyword evidence="2" id="KW-0560">Oxidoreductase</keyword>
<keyword evidence="1 2" id="KW-0349">Heme</keyword>
<evidence type="ECO:0000313" key="6">
    <source>
        <dbReference type="Proteomes" id="UP001489004"/>
    </source>
</evidence>
<evidence type="ECO:0000256" key="3">
    <source>
        <dbReference type="SAM" id="MobiDB-lite"/>
    </source>
</evidence>
<keyword evidence="1 2" id="KW-0479">Metal-binding</keyword>
<keyword evidence="4" id="KW-0472">Membrane</keyword>
<feature type="transmembrane region" description="Helical" evidence="4">
    <location>
        <begin position="12"/>
        <end position="29"/>
    </location>
</feature>
<dbReference type="PANTHER" id="PTHR24301">
    <property type="entry name" value="THROMBOXANE-A SYNTHASE"/>
    <property type="match status" value="1"/>
</dbReference>
<dbReference type="GO" id="GO:0005506">
    <property type="term" value="F:iron ion binding"/>
    <property type="evidence" value="ECO:0007669"/>
    <property type="project" value="InterPro"/>
</dbReference>
<accession>A0AAW1QGS7</accession>
<dbReference type="EMBL" id="JALJOR010000003">
    <property type="protein sequence ID" value="KAK9820578.1"/>
    <property type="molecule type" value="Genomic_DNA"/>
</dbReference>
<evidence type="ECO:0000256" key="4">
    <source>
        <dbReference type="SAM" id="Phobius"/>
    </source>
</evidence>
<dbReference type="PANTHER" id="PTHR24301:SF2">
    <property type="entry name" value="THROMBOXANE-A SYNTHASE"/>
    <property type="match status" value="1"/>
</dbReference>
<keyword evidence="6" id="KW-1185">Reference proteome</keyword>
<feature type="binding site" description="axial binding residue" evidence="1">
    <location>
        <position position="545"/>
    </location>
    <ligand>
        <name>heme</name>
        <dbReference type="ChEBI" id="CHEBI:30413"/>
    </ligand>
    <ligandPart>
        <name>Fe</name>
        <dbReference type="ChEBI" id="CHEBI:18248"/>
    </ligandPart>
</feature>
<keyword evidence="4" id="KW-0812">Transmembrane</keyword>
<evidence type="ECO:0000256" key="1">
    <source>
        <dbReference type="PIRSR" id="PIRSR602401-1"/>
    </source>
</evidence>
<feature type="region of interest" description="Disordered" evidence="3">
    <location>
        <begin position="288"/>
        <end position="343"/>
    </location>
</feature>
<keyword evidence="4" id="KW-1133">Transmembrane helix</keyword>
<sequence>MAPTILWEHGWTTGQVLLLGVLALITYGFHPVARWQYRHIPGPFGWWYLGSLVEIVKLGQYKAVQNWAQKYGPVFKLIQGSRAVVVVEDPDLGRLVNLRNSERMPIPSVMAGKEAEFDSSSILTSSGLYHRSIRNAWQPMFFTGSLEAYVALMNSATDVLLHGLDAAAQQGRVVDIWRMFGEMTMHVVGTTAFGVELHTQAGDVARSPEEAELGGKLIDAAKLLFEGTGIFGSIWVLLTFLFPFLRPLTTRLAMAYPDAKLRELLAARHLMIDTVAKLIQDTRAQQAADAARTGHTGMDTSGDAVAPGQTSKAESAGVEDSAQKLQAPYTRPSPKEAAMSPGLAWSDGGRLMEKLAQSAPPTPERPHKGVAPGSFLHLLMRAQKKTDGQPFSDLELANQAFSFLLAGYETTASALGYTVYCLSGNPDKQAKLLREIDQVVGSRKPTFADLDKLPYLDAVFKESLRLYPPAGVTVRVAKEDMNLGGYHVAKGTWLQVAIYSMHHNPKYWQGDPEAFIPERFVEGTPEASARQTHAWQPFGDGPRACIGLRFATEEAKIALIRIYQRFVFELAPFQQPLQLLNRLTISPKHGILVTPVPRA</sequence>
<dbReference type="GO" id="GO:0004497">
    <property type="term" value="F:monooxygenase activity"/>
    <property type="evidence" value="ECO:0007669"/>
    <property type="project" value="UniProtKB-KW"/>
</dbReference>
<dbReference type="GO" id="GO:0020037">
    <property type="term" value="F:heme binding"/>
    <property type="evidence" value="ECO:0007669"/>
    <property type="project" value="InterPro"/>
</dbReference>
<dbReference type="InterPro" id="IPR001128">
    <property type="entry name" value="Cyt_P450"/>
</dbReference>
<keyword evidence="2" id="KW-0503">Monooxygenase</keyword>
<feature type="transmembrane region" description="Helical" evidence="4">
    <location>
        <begin position="223"/>
        <end position="245"/>
    </location>
</feature>
<dbReference type="PRINTS" id="PR00385">
    <property type="entry name" value="P450"/>
</dbReference>
<dbReference type="AlphaFoldDB" id="A0AAW1QGS7"/>
<reference evidence="5 6" key="1">
    <citation type="journal article" date="2024" name="Nat. Commun.">
        <title>Phylogenomics reveals the evolutionary origins of lichenization in chlorophyte algae.</title>
        <authorList>
            <person name="Puginier C."/>
            <person name="Libourel C."/>
            <person name="Otte J."/>
            <person name="Skaloud P."/>
            <person name="Haon M."/>
            <person name="Grisel S."/>
            <person name="Petersen M."/>
            <person name="Berrin J.G."/>
            <person name="Delaux P.M."/>
            <person name="Dal Grande F."/>
            <person name="Keller J."/>
        </authorList>
    </citation>
    <scope>NUCLEOTIDE SEQUENCE [LARGE SCALE GENOMIC DNA]</scope>
    <source>
        <strain evidence="5 6">SAG 2043</strain>
    </source>
</reference>
<dbReference type="PRINTS" id="PR00463">
    <property type="entry name" value="EP450I"/>
</dbReference>
<dbReference type="InterPro" id="IPR002401">
    <property type="entry name" value="Cyt_P450_E_grp-I"/>
</dbReference>
<comment type="similarity">
    <text evidence="2">Belongs to the cytochrome P450 family.</text>
</comment>
<dbReference type="Proteomes" id="UP001489004">
    <property type="component" value="Unassembled WGS sequence"/>
</dbReference>
<comment type="cofactor">
    <cofactor evidence="1">
        <name>heme</name>
        <dbReference type="ChEBI" id="CHEBI:30413"/>
    </cofactor>
</comment>
<dbReference type="InterPro" id="IPR036396">
    <property type="entry name" value="Cyt_P450_sf"/>
</dbReference>
<keyword evidence="1 2" id="KW-0408">Iron</keyword>
<dbReference type="Pfam" id="PF00067">
    <property type="entry name" value="p450"/>
    <property type="match status" value="2"/>
</dbReference>
<evidence type="ECO:0008006" key="7">
    <source>
        <dbReference type="Google" id="ProtNLM"/>
    </source>
</evidence>
<dbReference type="GO" id="GO:0016705">
    <property type="term" value="F:oxidoreductase activity, acting on paired donors, with incorporation or reduction of molecular oxygen"/>
    <property type="evidence" value="ECO:0007669"/>
    <property type="project" value="InterPro"/>
</dbReference>
<gene>
    <name evidence="5" type="ORF">WJX72_011843</name>
</gene>
<protein>
    <recommendedName>
        <fullName evidence="7">Cytochrome P450</fullName>
    </recommendedName>
</protein>
<name>A0AAW1QGS7_9CHLO</name>